<accession>K0SHR0</accession>
<comment type="caution">
    <text evidence="1">The sequence shown here is derived from an EMBL/GenBank/DDBJ whole genome shotgun (WGS) entry which is preliminary data.</text>
</comment>
<dbReference type="PANTHER" id="PTHR43628">
    <property type="entry name" value="ACTIVATOR OF C KINASE PROTEIN 1-RELATED"/>
    <property type="match status" value="1"/>
</dbReference>
<dbReference type="EMBL" id="AGNL01016697">
    <property type="protein sequence ID" value="EJK64905.1"/>
    <property type="molecule type" value="Genomic_DNA"/>
</dbReference>
<dbReference type="PANTHER" id="PTHR43628:SF1">
    <property type="entry name" value="CHITIN SYNTHASE REGULATORY FACTOR 2-RELATED"/>
    <property type="match status" value="1"/>
</dbReference>
<dbReference type="OrthoDB" id="40126at2759"/>
<dbReference type="Pfam" id="PF08238">
    <property type="entry name" value="Sel1"/>
    <property type="match status" value="3"/>
</dbReference>
<dbReference type="SMART" id="SM00671">
    <property type="entry name" value="SEL1"/>
    <property type="match status" value="3"/>
</dbReference>
<gene>
    <name evidence="1" type="ORF">THAOC_14309</name>
</gene>
<keyword evidence="2" id="KW-1185">Reference proteome</keyword>
<dbReference type="AlphaFoldDB" id="K0SHR0"/>
<dbReference type="InterPro" id="IPR052945">
    <property type="entry name" value="Mitotic_Regulator"/>
</dbReference>
<evidence type="ECO:0000313" key="2">
    <source>
        <dbReference type="Proteomes" id="UP000266841"/>
    </source>
</evidence>
<dbReference type="SUPFAM" id="SSF81901">
    <property type="entry name" value="HCP-like"/>
    <property type="match status" value="1"/>
</dbReference>
<dbReference type="InterPro" id="IPR006597">
    <property type="entry name" value="Sel1-like"/>
</dbReference>
<dbReference type="Gene3D" id="1.25.40.10">
    <property type="entry name" value="Tetratricopeptide repeat domain"/>
    <property type="match status" value="1"/>
</dbReference>
<evidence type="ECO:0000313" key="1">
    <source>
        <dbReference type="EMBL" id="EJK64905.1"/>
    </source>
</evidence>
<organism evidence="1 2">
    <name type="scientific">Thalassiosira oceanica</name>
    <name type="common">Marine diatom</name>
    <dbReference type="NCBI Taxonomy" id="159749"/>
    <lineage>
        <taxon>Eukaryota</taxon>
        <taxon>Sar</taxon>
        <taxon>Stramenopiles</taxon>
        <taxon>Ochrophyta</taxon>
        <taxon>Bacillariophyta</taxon>
        <taxon>Coscinodiscophyceae</taxon>
        <taxon>Thalassiosirophycidae</taxon>
        <taxon>Thalassiosirales</taxon>
        <taxon>Thalassiosiraceae</taxon>
        <taxon>Thalassiosira</taxon>
    </lineage>
</organism>
<reference evidence="1 2" key="1">
    <citation type="journal article" date="2012" name="Genome Biol.">
        <title>Genome and low-iron response of an oceanic diatom adapted to chronic iron limitation.</title>
        <authorList>
            <person name="Lommer M."/>
            <person name="Specht M."/>
            <person name="Roy A.S."/>
            <person name="Kraemer L."/>
            <person name="Andreson R."/>
            <person name="Gutowska M.A."/>
            <person name="Wolf J."/>
            <person name="Bergner S.V."/>
            <person name="Schilhabel M.B."/>
            <person name="Klostermeier U.C."/>
            <person name="Beiko R.G."/>
            <person name="Rosenstiel P."/>
            <person name="Hippler M."/>
            <person name="Laroche J."/>
        </authorList>
    </citation>
    <scope>NUCLEOTIDE SEQUENCE [LARGE SCALE GENOMIC DNA]</scope>
    <source>
        <strain evidence="1 2">CCMP1005</strain>
    </source>
</reference>
<dbReference type="InterPro" id="IPR011990">
    <property type="entry name" value="TPR-like_helical_dom_sf"/>
</dbReference>
<protein>
    <submittedName>
        <fullName evidence="1">Uncharacterized protein</fullName>
    </submittedName>
</protein>
<sequence length="209" mass="23114">MCCMNKVCTGCEFEAQKRGMWDCPFCRAPRSDESQILAMIRKRVVAGDPIAICSLGNQYRFGRNGLEENITRAVELYERAAELGVKEAHNMLGGLYATGYKVEKDMANAFRHFEAAATCGLASARYNLGSMEYNDGNYDLALQNYLISAKLGDDPSLNCIKKMFMAGLATKDDYAAALRGYQIAIQEMSSPDRDQAGECTQLSKQTAHL</sequence>
<proteinExistence type="predicted"/>
<dbReference type="Proteomes" id="UP000266841">
    <property type="component" value="Unassembled WGS sequence"/>
</dbReference>
<name>K0SHR0_THAOC</name>